<accession>A0ABP4RPQ9</accession>
<keyword evidence="2" id="KW-1185">Reference proteome</keyword>
<sequence>MSWVSCSESPSTADCCTCTVFTTGLTGGDGGGAGSPLGGVRVVPPGSTGAGGTSVPGFGTPGGGAVLAAPYAASVVLVIALAGSCAAAAPDAVTRTVAQPARRLTDIPWVIRLAQPRSTGDVCFPVTW</sequence>
<reference evidence="2" key="1">
    <citation type="journal article" date="2019" name="Int. J. Syst. Evol. Microbiol.">
        <title>The Global Catalogue of Microorganisms (GCM) 10K type strain sequencing project: providing services to taxonomists for standard genome sequencing and annotation.</title>
        <authorList>
            <consortium name="The Broad Institute Genomics Platform"/>
            <consortium name="The Broad Institute Genome Sequencing Center for Infectious Disease"/>
            <person name="Wu L."/>
            <person name="Ma J."/>
        </authorList>
    </citation>
    <scope>NUCLEOTIDE SEQUENCE [LARGE SCALE GENOMIC DNA]</scope>
    <source>
        <strain evidence="2">JCM 14718</strain>
    </source>
</reference>
<dbReference type="Proteomes" id="UP001500618">
    <property type="component" value="Unassembled WGS sequence"/>
</dbReference>
<name>A0ABP4RPQ9_9ACTN</name>
<gene>
    <name evidence="1" type="ORF">GCM10009765_01170</name>
</gene>
<protein>
    <submittedName>
        <fullName evidence="1">Uncharacterized protein</fullName>
    </submittedName>
</protein>
<dbReference type="EMBL" id="BAAANY010000001">
    <property type="protein sequence ID" value="GAA1655735.1"/>
    <property type="molecule type" value="Genomic_DNA"/>
</dbReference>
<proteinExistence type="predicted"/>
<comment type="caution">
    <text evidence="1">The sequence shown here is derived from an EMBL/GenBank/DDBJ whole genome shotgun (WGS) entry which is preliminary data.</text>
</comment>
<evidence type="ECO:0000313" key="2">
    <source>
        <dbReference type="Proteomes" id="UP001500618"/>
    </source>
</evidence>
<organism evidence="1 2">
    <name type="scientific">Fodinicola feengrottensis</name>
    <dbReference type="NCBI Taxonomy" id="435914"/>
    <lineage>
        <taxon>Bacteria</taxon>
        <taxon>Bacillati</taxon>
        <taxon>Actinomycetota</taxon>
        <taxon>Actinomycetes</taxon>
        <taxon>Mycobacteriales</taxon>
        <taxon>Fodinicola</taxon>
    </lineage>
</organism>
<evidence type="ECO:0000313" key="1">
    <source>
        <dbReference type="EMBL" id="GAA1655735.1"/>
    </source>
</evidence>